<name>A0AAV0XN45_9HEMI</name>
<organism evidence="1 2">
    <name type="scientific">Macrosiphum euphorbiae</name>
    <name type="common">potato aphid</name>
    <dbReference type="NCBI Taxonomy" id="13131"/>
    <lineage>
        <taxon>Eukaryota</taxon>
        <taxon>Metazoa</taxon>
        <taxon>Ecdysozoa</taxon>
        <taxon>Arthropoda</taxon>
        <taxon>Hexapoda</taxon>
        <taxon>Insecta</taxon>
        <taxon>Pterygota</taxon>
        <taxon>Neoptera</taxon>
        <taxon>Paraneoptera</taxon>
        <taxon>Hemiptera</taxon>
        <taxon>Sternorrhyncha</taxon>
        <taxon>Aphidomorpha</taxon>
        <taxon>Aphidoidea</taxon>
        <taxon>Aphididae</taxon>
        <taxon>Macrosiphini</taxon>
        <taxon>Macrosiphum</taxon>
    </lineage>
</organism>
<proteinExistence type="predicted"/>
<dbReference type="Proteomes" id="UP001160148">
    <property type="component" value="Unassembled WGS sequence"/>
</dbReference>
<protein>
    <submittedName>
        <fullName evidence="1">Uncharacterized protein</fullName>
    </submittedName>
</protein>
<dbReference type="EMBL" id="CARXXK010000117">
    <property type="protein sequence ID" value="CAI6369915.1"/>
    <property type="molecule type" value="Genomic_DNA"/>
</dbReference>
<sequence length="160" mass="18906">MIRKSDKPLQQIIKRHYEPNEHKHFQYKNETTEITLKKEHSNGPLLDGLTSRQYRNEHFKNMKIKTMSTADRFILTKDNNIMEVLNIGHTMNPNEVVGKLYLIKIPFYEQPLRSTILDIYIVKSLSNELIRIPLKHVKQKVMLLEKDGQNIALPIIHSEY</sequence>
<reference evidence="1 2" key="1">
    <citation type="submission" date="2023-01" db="EMBL/GenBank/DDBJ databases">
        <authorList>
            <person name="Whitehead M."/>
        </authorList>
    </citation>
    <scope>NUCLEOTIDE SEQUENCE [LARGE SCALE GENOMIC DNA]</scope>
</reference>
<dbReference type="AlphaFoldDB" id="A0AAV0XN45"/>
<gene>
    <name evidence="1" type="ORF">MEUPH1_LOCUS24099</name>
</gene>
<evidence type="ECO:0000313" key="2">
    <source>
        <dbReference type="Proteomes" id="UP001160148"/>
    </source>
</evidence>
<evidence type="ECO:0000313" key="1">
    <source>
        <dbReference type="EMBL" id="CAI6369915.1"/>
    </source>
</evidence>
<comment type="caution">
    <text evidence="1">The sequence shown here is derived from an EMBL/GenBank/DDBJ whole genome shotgun (WGS) entry which is preliminary data.</text>
</comment>
<accession>A0AAV0XN45</accession>
<keyword evidence="2" id="KW-1185">Reference proteome</keyword>